<dbReference type="Pfam" id="PF00528">
    <property type="entry name" value="BPD_transp_1"/>
    <property type="match status" value="1"/>
</dbReference>
<dbReference type="InterPro" id="IPR035906">
    <property type="entry name" value="MetI-like_sf"/>
</dbReference>
<evidence type="ECO:0000256" key="2">
    <source>
        <dbReference type="ARBA" id="ARBA00022448"/>
    </source>
</evidence>
<reference evidence="9" key="1">
    <citation type="submission" date="2016-02" db="EMBL/GenBank/DDBJ databases">
        <authorList>
            <person name="Holder M.E."/>
            <person name="Ajami N.J."/>
            <person name="Petrosino J.F."/>
        </authorList>
    </citation>
    <scope>NUCLEOTIDE SEQUENCE [LARGE SCALE GENOMIC DNA]</scope>
    <source>
        <strain evidence="9">CCUG 36733</strain>
    </source>
</reference>
<dbReference type="PANTHER" id="PTHR30177:SF4">
    <property type="entry name" value="OSMOPROTECTANT IMPORT PERMEASE PROTEIN OSMW"/>
    <property type="match status" value="1"/>
</dbReference>
<dbReference type="Proteomes" id="UP000065220">
    <property type="component" value="Chromosome"/>
</dbReference>
<evidence type="ECO:0000256" key="5">
    <source>
        <dbReference type="ARBA" id="ARBA00023136"/>
    </source>
</evidence>
<dbReference type="OrthoDB" id="3233284at2"/>
<dbReference type="Gene3D" id="1.10.3720.10">
    <property type="entry name" value="MetI-like"/>
    <property type="match status" value="1"/>
</dbReference>
<keyword evidence="5 6" id="KW-0472">Membrane</keyword>
<feature type="transmembrane region" description="Helical" evidence="6">
    <location>
        <begin position="179"/>
        <end position="200"/>
    </location>
</feature>
<evidence type="ECO:0000313" key="8">
    <source>
        <dbReference type="EMBL" id="AMD86363.1"/>
    </source>
</evidence>
<dbReference type="GO" id="GO:0055085">
    <property type="term" value="P:transmembrane transport"/>
    <property type="evidence" value="ECO:0007669"/>
    <property type="project" value="InterPro"/>
</dbReference>
<keyword evidence="3 6" id="KW-0812">Transmembrane</keyword>
<dbReference type="GO" id="GO:0031460">
    <property type="term" value="P:glycine betaine transport"/>
    <property type="evidence" value="ECO:0007669"/>
    <property type="project" value="TreeGrafter"/>
</dbReference>
<dbReference type="RefSeq" id="WP_067939020.1">
    <property type="nucleotide sequence ID" value="NZ_CAUHMM010000068.1"/>
</dbReference>
<evidence type="ECO:0000256" key="6">
    <source>
        <dbReference type="RuleBase" id="RU363032"/>
    </source>
</evidence>
<dbReference type="InterPro" id="IPR000515">
    <property type="entry name" value="MetI-like"/>
</dbReference>
<keyword evidence="9" id="KW-1185">Reference proteome</keyword>
<evidence type="ECO:0000313" key="9">
    <source>
        <dbReference type="Proteomes" id="UP000065220"/>
    </source>
</evidence>
<evidence type="ECO:0000256" key="1">
    <source>
        <dbReference type="ARBA" id="ARBA00004141"/>
    </source>
</evidence>
<evidence type="ECO:0000259" key="7">
    <source>
        <dbReference type="PROSITE" id="PS50928"/>
    </source>
</evidence>
<keyword evidence="2 6" id="KW-0813">Transport</keyword>
<sequence length="216" mass="22157">MSWVAANLPLIASYLGAHLAQALPAIAASLVLAIPIARLAQRVPWLRGVLVSGSSLLYAIPSLALFVILPVILGTGIRDTVNVVVALTLYGLALLVPATVDALESVDRAVVDAAAAMGMGRTRRFLAVELPLAGPTILAGLRVVTVSTISLTTVGAVLGVRSLGFLFTDGFQRGLTAEIVTGILVTAALALLLDLVVLLAGRLVLPWTAGAKGARA</sequence>
<dbReference type="EMBL" id="CP014228">
    <property type="protein sequence ID" value="AMD86363.1"/>
    <property type="molecule type" value="Genomic_DNA"/>
</dbReference>
<dbReference type="GO" id="GO:0005886">
    <property type="term" value="C:plasma membrane"/>
    <property type="evidence" value="ECO:0007669"/>
    <property type="project" value="UniProtKB-SubCell"/>
</dbReference>
<name>A0A0X8JCG6_ACTRD</name>
<dbReference type="SUPFAM" id="SSF161098">
    <property type="entry name" value="MetI-like"/>
    <property type="match status" value="1"/>
</dbReference>
<evidence type="ECO:0000256" key="4">
    <source>
        <dbReference type="ARBA" id="ARBA00022989"/>
    </source>
</evidence>
<comment type="similarity">
    <text evidence="6">Belongs to the binding-protein-dependent transport system permease family.</text>
</comment>
<dbReference type="AlphaFoldDB" id="A0A0X8JCG6"/>
<comment type="subcellular location">
    <subcellularLocation>
        <location evidence="6">Cell membrane</location>
        <topology evidence="6">Multi-pass membrane protein</topology>
    </subcellularLocation>
    <subcellularLocation>
        <location evidence="1">Membrane</location>
        <topology evidence="1">Multi-pass membrane protein</topology>
    </subcellularLocation>
</comment>
<dbReference type="InterPro" id="IPR051204">
    <property type="entry name" value="ABC_transp_perm/SBD"/>
</dbReference>
<protein>
    <submittedName>
        <fullName evidence="8">ABC transporter permease</fullName>
    </submittedName>
</protein>
<accession>A0A0X8JCG6</accession>
<organism evidence="8 9">
    <name type="scientific">Actinomyces radicidentis</name>
    <dbReference type="NCBI Taxonomy" id="111015"/>
    <lineage>
        <taxon>Bacteria</taxon>
        <taxon>Bacillati</taxon>
        <taxon>Actinomycetota</taxon>
        <taxon>Actinomycetes</taxon>
        <taxon>Actinomycetales</taxon>
        <taxon>Actinomycetaceae</taxon>
        <taxon>Actinomyces</taxon>
    </lineage>
</organism>
<feature type="transmembrane region" description="Helical" evidence="6">
    <location>
        <begin position="49"/>
        <end position="73"/>
    </location>
</feature>
<dbReference type="PANTHER" id="PTHR30177">
    <property type="entry name" value="GLYCINE BETAINE/L-PROLINE TRANSPORT SYSTEM PERMEASE PROTEIN PROW"/>
    <property type="match status" value="1"/>
</dbReference>
<feature type="transmembrane region" description="Helical" evidence="6">
    <location>
        <begin position="80"/>
        <end position="100"/>
    </location>
</feature>
<dbReference type="STRING" id="111015.AXF14_00495"/>
<proteinExistence type="inferred from homology"/>
<feature type="domain" description="ABC transmembrane type-1" evidence="7">
    <location>
        <begin position="15"/>
        <end position="204"/>
    </location>
</feature>
<gene>
    <name evidence="8" type="ORF">AXF14_00495</name>
</gene>
<keyword evidence="4 6" id="KW-1133">Transmembrane helix</keyword>
<dbReference type="PROSITE" id="PS50928">
    <property type="entry name" value="ABC_TM1"/>
    <property type="match status" value="1"/>
</dbReference>
<evidence type="ECO:0000256" key="3">
    <source>
        <dbReference type="ARBA" id="ARBA00022692"/>
    </source>
</evidence>
<dbReference type="KEGG" id="ard:AXF14_00495"/>